<sequence length="234" mass="27988">MKINLKKNPSFISTPYYIYLAILCFAVAFLFISYYICENKSWWSNLWLNFGYGTFASFVVSLLIDIGNTKRNQNILNTKYRIITSDCIERCYRLREKVRNSMEELYSYYEPMTYDEFVDEGLNPNYNPDEVSENCYDRVLSAVVYEADKLKESADKLVEIIPICFDDRINGKMRHNLKVISSYCNSIRQYYNEDEYKSCVYRIKRVKNYIIRSFPELKDDFLNPYTDDEDEYDD</sequence>
<dbReference type="EMBL" id="FNWV01000020">
    <property type="protein sequence ID" value="SEH86837.1"/>
    <property type="molecule type" value="Genomic_DNA"/>
</dbReference>
<feature type="transmembrane region" description="Helical" evidence="1">
    <location>
        <begin position="16"/>
        <end position="36"/>
    </location>
</feature>
<proteinExistence type="predicted"/>
<feature type="transmembrane region" description="Helical" evidence="1">
    <location>
        <begin position="42"/>
        <end position="64"/>
    </location>
</feature>
<protein>
    <submittedName>
        <fullName evidence="2">Uncharacterized protein</fullName>
    </submittedName>
</protein>
<keyword evidence="1" id="KW-0812">Transmembrane</keyword>
<accession>A0A1H6LEQ6</accession>
<reference evidence="2 3" key="1">
    <citation type="submission" date="2016-10" db="EMBL/GenBank/DDBJ databases">
        <authorList>
            <person name="de Groot N.N."/>
        </authorList>
    </citation>
    <scope>NUCLEOTIDE SEQUENCE [LARGE SCALE GENOMIC DNA]</scope>
    <source>
        <strain evidence="2 3">YAD2003</strain>
    </source>
</reference>
<evidence type="ECO:0000256" key="1">
    <source>
        <dbReference type="SAM" id="Phobius"/>
    </source>
</evidence>
<evidence type="ECO:0000313" key="2">
    <source>
        <dbReference type="EMBL" id="SEH86837.1"/>
    </source>
</evidence>
<dbReference type="RefSeq" id="WP_074719049.1">
    <property type="nucleotide sequence ID" value="NZ_FNWV01000020.1"/>
</dbReference>
<dbReference type="Proteomes" id="UP000183190">
    <property type="component" value="Unassembled WGS sequence"/>
</dbReference>
<gene>
    <name evidence="2" type="ORF">SAMN02910265_03119</name>
</gene>
<dbReference type="AlphaFoldDB" id="A0A1H6LEQ6"/>
<name>A0A1H6LEQ6_RUMFL</name>
<organism evidence="2 3">
    <name type="scientific">Ruminococcus flavefaciens</name>
    <dbReference type="NCBI Taxonomy" id="1265"/>
    <lineage>
        <taxon>Bacteria</taxon>
        <taxon>Bacillati</taxon>
        <taxon>Bacillota</taxon>
        <taxon>Clostridia</taxon>
        <taxon>Eubacteriales</taxon>
        <taxon>Oscillospiraceae</taxon>
        <taxon>Ruminococcus</taxon>
    </lineage>
</organism>
<keyword evidence="1" id="KW-1133">Transmembrane helix</keyword>
<keyword evidence="1" id="KW-0472">Membrane</keyword>
<evidence type="ECO:0000313" key="3">
    <source>
        <dbReference type="Proteomes" id="UP000183190"/>
    </source>
</evidence>